<sequence length="101" mass="10956">MLWAASASTTRHRSPSMAPVKKLKKTVRGRSLTSRKGKERAGGSPGPVPGSSAPPREVGPQFKSSSAAYPMPCLRLKIVVQAADSFRCYQCPKPFKQLKRS</sequence>
<dbReference type="EMBL" id="KB549662">
    <property type="protein sequence ID" value="EMP30490.1"/>
    <property type="molecule type" value="Genomic_DNA"/>
</dbReference>
<gene>
    <name evidence="2" type="ORF">UY3_12385</name>
</gene>
<dbReference type="AlphaFoldDB" id="M7B4P4"/>
<evidence type="ECO:0000313" key="3">
    <source>
        <dbReference type="Proteomes" id="UP000031443"/>
    </source>
</evidence>
<proteinExistence type="predicted"/>
<reference evidence="3" key="1">
    <citation type="journal article" date="2013" name="Nat. Genet.">
        <title>The draft genomes of soft-shell turtle and green sea turtle yield insights into the development and evolution of the turtle-specific body plan.</title>
        <authorList>
            <person name="Wang Z."/>
            <person name="Pascual-Anaya J."/>
            <person name="Zadissa A."/>
            <person name="Li W."/>
            <person name="Niimura Y."/>
            <person name="Huang Z."/>
            <person name="Li C."/>
            <person name="White S."/>
            <person name="Xiong Z."/>
            <person name="Fang D."/>
            <person name="Wang B."/>
            <person name="Ming Y."/>
            <person name="Chen Y."/>
            <person name="Zheng Y."/>
            <person name="Kuraku S."/>
            <person name="Pignatelli M."/>
            <person name="Herrero J."/>
            <person name="Beal K."/>
            <person name="Nozawa M."/>
            <person name="Li Q."/>
            <person name="Wang J."/>
            <person name="Zhang H."/>
            <person name="Yu L."/>
            <person name="Shigenobu S."/>
            <person name="Wang J."/>
            <person name="Liu J."/>
            <person name="Flicek P."/>
            <person name="Searle S."/>
            <person name="Wang J."/>
            <person name="Kuratani S."/>
            <person name="Yin Y."/>
            <person name="Aken B."/>
            <person name="Zhang G."/>
            <person name="Irie N."/>
        </authorList>
    </citation>
    <scope>NUCLEOTIDE SEQUENCE [LARGE SCALE GENOMIC DNA]</scope>
</reference>
<feature type="region of interest" description="Disordered" evidence="1">
    <location>
        <begin position="1"/>
        <end position="66"/>
    </location>
</feature>
<accession>M7B4P4</accession>
<protein>
    <submittedName>
        <fullName evidence="2">Uncharacterized protein</fullName>
    </submittedName>
</protein>
<evidence type="ECO:0000256" key="1">
    <source>
        <dbReference type="SAM" id="MobiDB-lite"/>
    </source>
</evidence>
<evidence type="ECO:0000313" key="2">
    <source>
        <dbReference type="EMBL" id="EMP30490.1"/>
    </source>
</evidence>
<keyword evidence="3" id="KW-1185">Reference proteome</keyword>
<dbReference type="Proteomes" id="UP000031443">
    <property type="component" value="Unassembled WGS sequence"/>
</dbReference>
<feature type="compositionally biased region" description="Basic residues" evidence="1">
    <location>
        <begin position="21"/>
        <end position="38"/>
    </location>
</feature>
<name>M7B4P4_CHEMY</name>
<organism evidence="2 3">
    <name type="scientific">Chelonia mydas</name>
    <name type="common">Green sea-turtle</name>
    <name type="synonym">Chelonia agassizi</name>
    <dbReference type="NCBI Taxonomy" id="8469"/>
    <lineage>
        <taxon>Eukaryota</taxon>
        <taxon>Metazoa</taxon>
        <taxon>Chordata</taxon>
        <taxon>Craniata</taxon>
        <taxon>Vertebrata</taxon>
        <taxon>Euteleostomi</taxon>
        <taxon>Archelosauria</taxon>
        <taxon>Testudinata</taxon>
        <taxon>Testudines</taxon>
        <taxon>Cryptodira</taxon>
        <taxon>Durocryptodira</taxon>
        <taxon>Americhelydia</taxon>
        <taxon>Chelonioidea</taxon>
        <taxon>Cheloniidae</taxon>
        <taxon>Chelonia</taxon>
    </lineage>
</organism>